<organism evidence="1 2">
    <name type="scientific">Rhododendron molle</name>
    <name type="common">Chinese azalea</name>
    <name type="synonym">Azalea mollis</name>
    <dbReference type="NCBI Taxonomy" id="49168"/>
    <lineage>
        <taxon>Eukaryota</taxon>
        <taxon>Viridiplantae</taxon>
        <taxon>Streptophyta</taxon>
        <taxon>Embryophyta</taxon>
        <taxon>Tracheophyta</taxon>
        <taxon>Spermatophyta</taxon>
        <taxon>Magnoliopsida</taxon>
        <taxon>eudicotyledons</taxon>
        <taxon>Gunneridae</taxon>
        <taxon>Pentapetalae</taxon>
        <taxon>asterids</taxon>
        <taxon>Ericales</taxon>
        <taxon>Ericaceae</taxon>
        <taxon>Ericoideae</taxon>
        <taxon>Rhodoreae</taxon>
        <taxon>Rhododendron</taxon>
    </lineage>
</organism>
<dbReference type="Proteomes" id="UP001062846">
    <property type="component" value="Chromosome 1"/>
</dbReference>
<evidence type="ECO:0000313" key="1">
    <source>
        <dbReference type="EMBL" id="KAI8571524.1"/>
    </source>
</evidence>
<evidence type="ECO:0000313" key="2">
    <source>
        <dbReference type="Proteomes" id="UP001062846"/>
    </source>
</evidence>
<gene>
    <name evidence="1" type="ORF">RHMOL_Rhmol01G0126500</name>
</gene>
<protein>
    <submittedName>
        <fullName evidence="1">Uncharacterized protein</fullName>
    </submittedName>
</protein>
<sequence>MDNIDAPGGDQPPRVEADTAEEAMASAAVVAGSNGDNGGSGVLASYGQGMETPGAMDTTRNSGFASGQKRWQRCRKALL</sequence>
<accession>A0ACC0Q2P3</accession>
<comment type="caution">
    <text evidence="1">The sequence shown here is derived from an EMBL/GenBank/DDBJ whole genome shotgun (WGS) entry which is preliminary data.</text>
</comment>
<name>A0ACC0Q2P3_RHOML</name>
<keyword evidence="2" id="KW-1185">Reference proteome</keyword>
<proteinExistence type="predicted"/>
<reference evidence="1" key="1">
    <citation type="submission" date="2022-02" db="EMBL/GenBank/DDBJ databases">
        <title>Plant Genome Project.</title>
        <authorList>
            <person name="Zhang R.-G."/>
        </authorList>
    </citation>
    <scope>NUCLEOTIDE SEQUENCE</scope>
    <source>
        <strain evidence="1">AT1</strain>
    </source>
</reference>
<dbReference type="EMBL" id="CM046388">
    <property type="protein sequence ID" value="KAI8571524.1"/>
    <property type="molecule type" value="Genomic_DNA"/>
</dbReference>